<dbReference type="EMBL" id="CP006608">
    <property type="protein sequence ID" value="AGR61732.1"/>
    <property type="molecule type" value="Genomic_DNA"/>
</dbReference>
<name>S5NNC7_SALBN</name>
<gene>
    <name evidence="1" type="ORF">A464_4550</name>
</gene>
<sequence length="52" mass="5739">MASLNIIGIALTNRTGREQNEHDFKAFFTGDNVDVNRNNAWICNGGRSNNDG</sequence>
<dbReference type="AlphaFoldDB" id="S5NNC7"/>
<dbReference type="HOGENOM" id="CLU_214500_0_0_6"/>
<organism evidence="1 2">
    <name type="scientific">Salmonella bongori N268-08</name>
    <dbReference type="NCBI Taxonomy" id="1197719"/>
    <lineage>
        <taxon>Bacteria</taxon>
        <taxon>Pseudomonadati</taxon>
        <taxon>Pseudomonadota</taxon>
        <taxon>Gammaproteobacteria</taxon>
        <taxon>Enterobacterales</taxon>
        <taxon>Enterobacteriaceae</taxon>
        <taxon>Salmonella</taxon>
    </lineage>
</organism>
<accession>S5NNC7</accession>
<dbReference type="Proteomes" id="UP000015042">
    <property type="component" value="Chromosome"/>
</dbReference>
<protein>
    <submittedName>
        <fullName evidence="1">Uncharacterized protein</fullName>
    </submittedName>
</protein>
<proteinExistence type="predicted"/>
<dbReference type="KEGG" id="sbz:A464_4550"/>
<reference evidence="1 2" key="1">
    <citation type="submission" date="2013-07" db="EMBL/GenBank/DDBJ databases">
        <title>Genome sequence of Salmonella bongori N268-08 - a rare clinical isolate.</title>
        <authorList>
            <person name="Marti R."/>
            <person name="Hagens S."/>
            <person name="Loessner M.J."/>
            <person name="Klumpp J."/>
        </authorList>
    </citation>
    <scope>NUCLEOTIDE SEQUENCE [LARGE SCALE GENOMIC DNA]</scope>
    <source>
        <strain evidence="1 2">N268-08</strain>
    </source>
</reference>
<dbReference type="PATRIC" id="fig|1197719.3.peg.4546"/>
<evidence type="ECO:0000313" key="2">
    <source>
        <dbReference type="Proteomes" id="UP000015042"/>
    </source>
</evidence>
<evidence type="ECO:0000313" key="1">
    <source>
        <dbReference type="EMBL" id="AGR61732.1"/>
    </source>
</evidence>